<sequence length="65" mass="6546">MLTHLIDMMTATGQAVIIAGEAGIGKTMLAEAAARADHRSPPPPRRGECGFRGCRGAGLGGAGGR</sequence>
<feature type="compositionally biased region" description="Basic and acidic residues" evidence="1">
    <location>
        <begin position="34"/>
        <end position="49"/>
    </location>
</feature>
<evidence type="ECO:0000313" key="3">
    <source>
        <dbReference type="Proteomes" id="UP000234331"/>
    </source>
</evidence>
<organism evidence="2 3">
    <name type="scientific">Frankia canadensis</name>
    <dbReference type="NCBI Taxonomy" id="1836972"/>
    <lineage>
        <taxon>Bacteria</taxon>
        <taxon>Bacillati</taxon>
        <taxon>Actinomycetota</taxon>
        <taxon>Actinomycetes</taxon>
        <taxon>Frankiales</taxon>
        <taxon>Frankiaceae</taxon>
        <taxon>Frankia</taxon>
    </lineage>
</organism>
<name>A0A2I2KV20_9ACTN</name>
<accession>A0A2I2KV20</accession>
<evidence type="ECO:0000313" key="2">
    <source>
        <dbReference type="EMBL" id="SNQ49505.1"/>
    </source>
</evidence>
<reference evidence="2 3" key="1">
    <citation type="submission" date="2017-06" db="EMBL/GenBank/DDBJ databases">
        <authorList>
            <person name="Kim H.J."/>
            <person name="Triplett B.A."/>
        </authorList>
    </citation>
    <scope>NUCLEOTIDE SEQUENCE [LARGE SCALE GENOMIC DNA]</scope>
    <source>
        <strain evidence="2">FRACA_ARgP5</strain>
    </source>
</reference>
<feature type="region of interest" description="Disordered" evidence="1">
    <location>
        <begin position="33"/>
        <end position="65"/>
    </location>
</feature>
<dbReference type="EMBL" id="FZMO01000268">
    <property type="protein sequence ID" value="SNQ49505.1"/>
    <property type="molecule type" value="Genomic_DNA"/>
</dbReference>
<protein>
    <submittedName>
        <fullName evidence="2">Uncharacterized protein</fullName>
    </submittedName>
</protein>
<gene>
    <name evidence="2" type="ORF">FRACA_340015</name>
</gene>
<keyword evidence="3" id="KW-1185">Reference proteome</keyword>
<dbReference type="Gene3D" id="3.40.50.300">
    <property type="entry name" value="P-loop containing nucleotide triphosphate hydrolases"/>
    <property type="match status" value="1"/>
</dbReference>
<evidence type="ECO:0000256" key="1">
    <source>
        <dbReference type="SAM" id="MobiDB-lite"/>
    </source>
</evidence>
<dbReference type="InterPro" id="IPR027417">
    <property type="entry name" value="P-loop_NTPase"/>
</dbReference>
<feature type="compositionally biased region" description="Gly residues" evidence="1">
    <location>
        <begin position="53"/>
        <end position="65"/>
    </location>
</feature>
<dbReference type="SUPFAM" id="SSF52540">
    <property type="entry name" value="P-loop containing nucleoside triphosphate hydrolases"/>
    <property type="match status" value="1"/>
</dbReference>
<proteinExistence type="predicted"/>
<dbReference type="AlphaFoldDB" id="A0A2I2KV20"/>
<dbReference type="Proteomes" id="UP000234331">
    <property type="component" value="Unassembled WGS sequence"/>
</dbReference>